<accession>S9QA98</accession>
<dbReference type="EMBL" id="AONI01000017">
    <property type="protein sequence ID" value="EPX76543.1"/>
    <property type="molecule type" value="Genomic_DNA"/>
</dbReference>
<sequence length="83" mass="9528">MFQLPFAFADLREPVKLPTQQQGVFVEATFSQQHISCYQKGKITIVKNETDRSDELSISLGPHWFQKTLTTDCWSSEHELILG</sequence>
<comment type="caution">
    <text evidence="1">The sequence shown here is derived from an EMBL/GenBank/DDBJ whole genome shotgun (WGS) entry which is preliminary data.</text>
</comment>
<keyword evidence="2" id="KW-1185">Reference proteome</keyword>
<name>S9QA98_9RHOB</name>
<organism evidence="1 2">
    <name type="scientific">Litoreibacter arenae DSM 19593</name>
    <dbReference type="NCBI Taxonomy" id="1123360"/>
    <lineage>
        <taxon>Bacteria</taxon>
        <taxon>Pseudomonadati</taxon>
        <taxon>Pseudomonadota</taxon>
        <taxon>Alphaproteobacteria</taxon>
        <taxon>Rhodobacterales</taxon>
        <taxon>Roseobacteraceae</taxon>
        <taxon>Litoreibacter</taxon>
    </lineage>
</organism>
<proteinExistence type="predicted"/>
<evidence type="ECO:0000313" key="2">
    <source>
        <dbReference type="Proteomes" id="UP000015351"/>
    </source>
</evidence>
<dbReference type="AlphaFoldDB" id="S9QA98"/>
<reference evidence="2" key="1">
    <citation type="journal article" date="2013" name="Stand. Genomic Sci.">
        <title>Genome sequence of the Litoreibacter arenae type strain (DSM 19593(T)), a member of the Roseobacter clade isolated from sea sand.</title>
        <authorList>
            <person name="Riedel T."/>
            <person name="Fiebig A."/>
            <person name="Petersen J."/>
            <person name="Gronow S."/>
            <person name="Kyrpides N.C."/>
            <person name="Goker M."/>
            <person name="Klenk H.P."/>
        </authorList>
    </citation>
    <scope>NUCLEOTIDE SEQUENCE [LARGE SCALE GENOMIC DNA]</scope>
    <source>
        <strain evidence="2">DSM 19593</strain>
    </source>
</reference>
<dbReference type="Proteomes" id="UP000015351">
    <property type="component" value="Unassembled WGS sequence"/>
</dbReference>
<gene>
    <name evidence="1" type="ORF">thalar_03673</name>
</gene>
<protein>
    <submittedName>
        <fullName evidence="1">Uncharacterized protein</fullName>
    </submittedName>
</protein>
<evidence type="ECO:0000313" key="1">
    <source>
        <dbReference type="EMBL" id="EPX76543.1"/>
    </source>
</evidence>
<dbReference type="HOGENOM" id="CLU_2538539_0_0_5"/>